<name>A0A3A4NL50_ABYX5</name>
<dbReference type="PANTHER" id="PTHR23528">
    <property type="match status" value="1"/>
</dbReference>
<dbReference type="Proteomes" id="UP000265882">
    <property type="component" value="Unassembled WGS sequence"/>
</dbReference>
<dbReference type="InterPro" id="IPR011701">
    <property type="entry name" value="MFS"/>
</dbReference>
<protein>
    <submittedName>
        <fullName evidence="6">MFS transporter</fullName>
    </submittedName>
</protein>
<evidence type="ECO:0000256" key="2">
    <source>
        <dbReference type="ARBA" id="ARBA00022989"/>
    </source>
</evidence>
<feature type="domain" description="Major facilitator superfamily (MFS) profile" evidence="5">
    <location>
        <begin position="217"/>
        <end position="415"/>
    </location>
</feature>
<feature type="transmembrane region" description="Helical" evidence="4">
    <location>
        <begin position="81"/>
        <end position="97"/>
    </location>
</feature>
<evidence type="ECO:0000259" key="5">
    <source>
        <dbReference type="PROSITE" id="PS50850"/>
    </source>
</evidence>
<feature type="transmembrane region" description="Helical" evidence="4">
    <location>
        <begin position="7"/>
        <end position="29"/>
    </location>
</feature>
<evidence type="ECO:0000256" key="1">
    <source>
        <dbReference type="ARBA" id="ARBA00022692"/>
    </source>
</evidence>
<feature type="transmembrane region" description="Helical" evidence="4">
    <location>
        <begin position="171"/>
        <end position="189"/>
    </location>
</feature>
<dbReference type="Gene3D" id="1.20.1250.20">
    <property type="entry name" value="MFS general substrate transporter like domains"/>
    <property type="match status" value="2"/>
</dbReference>
<dbReference type="InterPro" id="IPR020846">
    <property type="entry name" value="MFS_dom"/>
</dbReference>
<dbReference type="SUPFAM" id="SSF103473">
    <property type="entry name" value="MFS general substrate transporter"/>
    <property type="match status" value="1"/>
</dbReference>
<comment type="caution">
    <text evidence="6">The sequence shown here is derived from an EMBL/GenBank/DDBJ whole genome shotgun (WGS) entry which is preliminary data.</text>
</comment>
<evidence type="ECO:0000313" key="7">
    <source>
        <dbReference type="Proteomes" id="UP000265882"/>
    </source>
</evidence>
<keyword evidence="2 4" id="KW-1133">Transmembrane helix</keyword>
<feature type="transmembrane region" description="Helical" evidence="4">
    <location>
        <begin position="284"/>
        <end position="302"/>
    </location>
</feature>
<feature type="transmembrane region" description="Helical" evidence="4">
    <location>
        <begin position="255"/>
        <end position="275"/>
    </location>
</feature>
<dbReference type="AlphaFoldDB" id="A0A3A4NL50"/>
<feature type="transmembrane region" description="Helical" evidence="4">
    <location>
        <begin position="49"/>
        <end position="69"/>
    </location>
</feature>
<evidence type="ECO:0000256" key="3">
    <source>
        <dbReference type="ARBA" id="ARBA00023136"/>
    </source>
</evidence>
<proteinExistence type="predicted"/>
<feature type="transmembrane region" description="Helical" evidence="4">
    <location>
        <begin position="103"/>
        <end position="127"/>
    </location>
</feature>
<dbReference type="Pfam" id="PF07690">
    <property type="entry name" value="MFS_1"/>
    <property type="match status" value="1"/>
</dbReference>
<dbReference type="GO" id="GO:0022857">
    <property type="term" value="F:transmembrane transporter activity"/>
    <property type="evidence" value="ECO:0007669"/>
    <property type="project" value="InterPro"/>
</dbReference>
<feature type="domain" description="Major facilitator superfamily (MFS) profile" evidence="5">
    <location>
        <begin position="1"/>
        <end position="193"/>
    </location>
</feature>
<evidence type="ECO:0000256" key="4">
    <source>
        <dbReference type="SAM" id="Phobius"/>
    </source>
</evidence>
<organism evidence="6 7">
    <name type="scientific">Abyssobacteria bacterium (strain SURF_5)</name>
    <dbReference type="NCBI Taxonomy" id="2093360"/>
    <lineage>
        <taxon>Bacteria</taxon>
        <taxon>Pseudomonadati</taxon>
        <taxon>Candidatus Hydrogenedentota</taxon>
        <taxon>Candidatus Abyssobacteria</taxon>
    </lineage>
</organism>
<gene>
    <name evidence="6" type="ORF">C4520_19395</name>
</gene>
<dbReference type="PANTHER" id="PTHR23528:SF1">
    <property type="entry name" value="MAJOR FACILITATOR SUPERFAMILY (MFS) PROFILE DOMAIN-CONTAINING PROTEIN"/>
    <property type="match status" value="1"/>
</dbReference>
<keyword evidence="3 4" id="KW-0472">Membrane</keyword>
<dbReference type="EMBL" id="QZKU01000128">
    <property type="protein sequence ID" value="RJP16174.1"/>
    <property type="molecule type" value="Genomic_DNA"/>
</dbReference>
<sequence length="415" mass="45113">MKAPSKISAGTMSALGVGWFGILFFWAFYSGTMPLFLREFTDSKFTISLVLTLAGISGCIVPPVVGFLSDRTRSRYGCRRPYIFFGMLGVFVCFIALPHVQAFAAVIFVSALSYFCMDTAQTPYMALLPDITPAHQRSTASGVMSFFGNVGLMACFFLSSRLWEEYRVELFYLVSLITAGCTLAAIALLKEPAAPVVQLSARANPFRHLRGLAKERNAMKFFLAQFFWWLGFWVVQSFLTLFMVESLNVPEGKALLAPFTATVLQTCFVLPFGLLGDRFSRKRILFCMILFWAAVQSLIGFSHTYTQAIVLVSLTGIPLAAVGSVAYAFMLDLIPAGRTAEFVGLGVISMAAPQIFGPMTAGALIDSSGYPLIFPTAAACMLIASLLTLSIHTNGTHEPAPAALAPPEAAYKRAS</sequence>
<feature type="transmembrane region" description="Helical" evidence="4">
    <location>
        <begin position="221"/>
        <end position="243"/>
    </location>
</feature>
<feature type="transmembrane region" description="Helical" evidence="4">
    <location>
        <begin position="370"/>
        <end position="389"/>
    </location>
</feature>
<feature type="transmembrane region" description="Helical" evidence="4">
    <location>
        <begin position="139"/>
        <end position="159"/>
    </location>
</feature>
<dbReference type="InterPro" id="IPR036259">
    <property type="entry name" value="MFS_trans_sf"/>
</dbReference>
<accession>A0A3A4NL50</accession>
<evidence type="ECO:0000313" key="6">
    <source>
        <dbReference type="EMBL" id="RJP16174.1"/>
    </source>
</evidence>
<dbReference type="PROSITE" id="PS50850">
    <property type="entry name" value="MFS"/>
    <property type="match status" value="2"/>
</dbReference>
<feature type="transmembrane region" description="Helical" evidence="4">
    <location>
        <begin position="308"/>
        <end position="330"/>
    </location>
</feature>
<reference evidence="6 7" key="1">
    <citation type="journal article" date="2017" name="ISME J.">
        <title>Energy and carbon metabolisms in a deep terrestrial subsurface fluid microbial community.</title>
        <authorList>
            <person name="Momper L."/>
            <person name="Jungbluth S.P."/>
            <person name="Lee M.D."/>
            <person name="Amend J.P."/>
        </authorList>
    </citation>
    <scope>NUCLEOTIDE SEQUENCE [LARGE SCALE GENOMIC DNA]</scope>
    <source>
        <strain evidence="6">SURF_5</strain>
    </source>
</reference>
<feature type="transmembrane region" description="Helical" evidence="4">
    <location>
        <begin position="342"/>
        <end position="364"/>
    </location>
</feature>
<keyword evidence="1 4" id="KW-0812">Transmembrane</keyword>